<evidence type="ECO:0000256" key="4">
    <source>
        <dbReference type="ARBA" id="ARBA00022679"/>
    </source>
</evidence>
<dbReference type="Gene3D" id="3.40.640.10">
    <property type="entry name" value="Type I PLP-dependent aspartate aminotransferase-like (Major domain)"/>
    <property type="match status" value="1"/>
</dbReference>
<dbReference type="eggNOG" id="KOG1405">
    <property type="taxonomic scope" value="Eukaryota"/>
</dbReference>
<dbReference type="PIRSF" id="PIRSF000521">
    <property type="entry name" value="Transaminase_4ab_Lys_Orn"/>
    <property type="match status" value="1"/>
</dbReference>
<reference evidence="9" key="1">
    <citation type="journal article" date="2013" name="Science">
        <title>Gene transfer from bacteria and archaea facilitated evolution of an extremophilic eukaryote.</title>
        <authorList>
            <person name="Schonknecht G."/>
            <person name="Chen W.H."/>
            <person name="Ternes C.M."/>
            <person name="Barbier G.G."/>
            <person name="Shrestha R.P."/>
            <person name="Stanke M."/>
            <person name="Brautigam A."/>
            <person name="Baker B.J."/>
            <person name="Banfield J.F."/>
            <person name="Garavito R.M."/>
            <person name="Carr K."/>
            <person name="Wilkerson C."/>
            <person name="Rensing S.A."/>
            <person name="Gagneul D."/>
            <person name="Dickenson N.E."/>
            <person name="Oesterhelt C."/>
            <person name="Lercher M.J."/>
            <person name="Weber A.P."/>
        </authorList>
    </citation>
    <scope>NUCLEOTIDE SEQUENCE [LARGE SCALE GENOMIC DNA]</scope>
    <source>
        <strain evidence="9">074W</strain>
    </source>
</reference>
<evidence type="ECO:0000256" key="1">
    <source>
        <dbReference type="ARBA" id="ARBA00001933"/>
    </source>
</evidence>
<dbReference type="PANTHER" id="PTHR43206">
    <property type="entry name" value="AMINOTRANSFERASE"/>
    <property type="match status" value="1"/>
</dbReference>
<dbReference type="STRING" id="130081.M2XWE3"/>
<dbReference type="OrthoDB" id="5419315at2759"/>
<evidence type="ECO:0000256" key="5">
    <source>
        <dbReference type="ARBA" id="ARBA00022898"/>
    </source>
</evidence>
<dbReference type="InterPro" id="IPR015424">
    <property type="entry name" value="PyrdxlP-dep_Trfase"/>
</dbReference>
<protein>
    <submittedName>
        <fullName evidence="8">4-aminobutyrate transaminase</fullName>
        <ecNumber evidence="8">2.6.1.19</ecNumber>
    </submittedName>
</protein>
<name>M2XWE3_GALSU</name>
<proteinExistence type="inferred from homology"/>
<evidence type="ECO:0000256" key="6">
    <source>
        <dbReference type="ARBA" id="ARBA00048021"/>
    </source>
</evidence>
<dbReference type="EC" id="2.6.1.19" evidence="8"/>
<dbReference type="GO" id="GO:0030170">
    <property type="term" value="F:pyridoxal phosphate binding"/>
    <property type="evidence" value="ECO:0007669"/>
    <property type="project" value="InterPro"/>
</dbReference>
<keyword evidence="9" id="KW-1185">Reference proteome</keyword>
<evidence type="ECO:0000256" key="3">
    <source>
        <dbReference type="ARBA" id="ARBA00022576"/>
    </source>
</evidence>
<comment type="cofactor">
    <cofactor evidence="1">
        <name>pyridoxal 5'-phosphate</name>
        <dbReference type="ChEBI" id="CHEBI:597326"/>
    </cofactor>
</comment>
<dbReference type="InterPro" id="IPR015422">
    <property type="entry name" value="PyrdxlP-dep_Trfase_small"/>
</dbReference>
<dbReference type="KEGG" id="gsl:Gasu_45900"/>
<evidence type="ECO:0000313" key="8">
    <source>
        <dbReference type="EMBL" id="EME27928.1"/>
    </source>
</evidence>
<dbReference type="SUPFAM" id="SSF53383">
    <property type="entry name" value="PLP-dependent transferases"/>
    <property type="match status" value="1"/>
</dbReference>
<dbReference type="Proteomes" id="UP000030680">
    <property type="component" value="Unassembled WGS sequence"/>
</dbReference>
<evidence type="ECO:0000256" key="2">
    <source>
        <dbReference type="ARBA" id="ARBA00008954"/>
    </source>
</evidence>
<dbReference type="FunFam" id="3.40.640.10:FF:000073">
    <property type="entry name" value="Probable 4-aminobutyrate aminotransferase"/>
    <property type="match status" value="1"/>
</dbReference>
<evidence type="ECO:0000256" key="7">
    <source>
        <dbReference type="RuleBase" id="RU003560"/>
    </source>
</evidence>
<comment type="similarity">
    <text evidence="2 7">Belongs to the class-III pyridoxal-phosphate-dependent aminotransferase family.</text>
</comment>
<dbReference type="GeneID" id="17086808"/>
<dbReference type="GO" id="GO:0034386">
    <property type="term" value="F:4-aminobutyrate:2-oxoglutarate transaminase activity"/>
    <property type="evidence" value="ECO:0007669"/>
    <property type="project" value="UniProtKB-EC"/>
</dbReference>
<dbReference type="GO" id="GO:0009450">
    <property type="term" value="P:gamma-aminobutyric acid catabolic process"/>
    <property type="evidence" value="ECO:0007669"/>
    <property type="project" value="TreeGrafter"/>
</dbReference>
<evidence type="ECO:0000313" key="9">
    <source>
        <dbReference type="Proteomes" id="UP000030680"/>
    </source>
</evidence>
<dbReference type="Pfam" id="PF00202">
    <property type="entry name" value="Aminotran_3"/>
    <property type="match status" value="1"/>
</dbReference>
<dbReference type="Gramene" id="EME27928">
    <property type="protein sequence ID" value="EME27928"/>
    <property type="gene ID" value="Gasu_45900"/>
</dbReference>
<sequence>MDACEYLKPEVFTNVPGPRSKTLIKQLNEVQDSRRVIVFTDMEKSRGCYLVDADGNVLLDLFGQIASLPLGYNHPTLLEALKSPEFPSYFVQRPALAIFPPIQWYKVLKEALLSVAPKGLSEVFTFCSCGSVANENAFKAAFIWKASIIKGRNTPTEEELNSAIGNRQPGAPEMAILSFEKALHGRTLGALSTTHSKGIHKVDIPAFAWPIAPFPNLLFPLDKHRIQNEYEEEYCLQKIEYILQTSAITIAGVIVEPILSEGGDLIATPSFYCKLRQLAEFYQIAFIVDEVQTGCGSTGTFWAHEQWQLENPPDIVTFGKKMQVSGFYTKMEFRPPQPSRISNTWMGDPLRLLLCEKIIKEIESRQLLERVSNVGAFISLGLEQLSESYPETISNVRGLGTFLAFDSSTESIRDIILTKARNKGLLLGECGIKTVRLRPPLILQLREAKVFLELLSQVLKTISSNSD</sequence>
<dbReference type="RefSeq" id="XP_005704448.1">
    <property type="nucleotide sequence ID" value="XM_005704391.1"/>
</dbReference>
<comment type="catalytic activity">
    <reaction evidence="6">
        <text>4-aminobutanoate + 2-oxoglutarate = succinate semialdehyde + L-glutamate</text>
        <dbReference type="Rhea" id="RHEA:23352"/>
        <dbReference type="ChEBI" id="CHEBI:16810"/>
        <dbReference type="ChEBI" id="CHEBI:29985"/>
        <dbReference type="ChEBI" id="CHEBI:57706"/>
        <dbReference type="ChEBI" id="CHEBI:59888"/>
        <dbReference type="EC" id="2.6.1.19"/>
    </reaction>
</comment>
<keyword evidence="5 7" id="KW-0663">Pyridoxal phosphate</keyword>
<organism evidence="8 9">
    <name type="scientific">Galdieria sulphuraria</name>
    <name type="common">Red alga</name>
    <dbReference type="NCBI Taxonomy" id="130081"/>
    <lineage>
        <taxon>Eukaryota</taxon>
        <taxon>Rhodophyta</taxon>
        <taxon>Bangiophyceae</taxon>
        <taxon>Galdieriales</taxon>
        <taxon>Galdieriaceae</taxon>
        <taxon>Galdieria</taxon>
    </lineage>
</organism>
<accession>M2XWE3</accession>
<dbReference type="InterPro" id="IPR005814">
    <property type="entry name" value="Aminotrans_3"/>
</dbReference>
<dbReference type="Gene3D" id="3.90.1150.10">
    <property type="entry name" value="Aspartate Aminotransferase, domain 1"/>
    <property type="match status" value="1"/>
</dbReference>
<dbReference type="GO" id="GO:0005739">
    <property type="term" value="C:mitochondrion"/>
    <property type="evidence" value="ECO:0007669"/>
    <property type="project" value="TreeGrafter"/>
</dbReference>
<keyword evidence="3 8" id="KW-0032">Aminotransferase</keyword>
<dbReference type="CDD" id="cd00610">
    <property type="entry name" value="OAT_like"/>
    <property type="match status" value="1"/>
</dbReference>
<dbReference type="InterPro" id="IPR015421">
    <property type="entry name" value="PyrdxlP-dep_Trfase_major"/>
</dbReference>
<gene>
    <name evidence="8" type="ORF">Gasu_45900</name>
</gene>
<dbReference type="AlphaFoldDB" id="M2XWE3"/>
<dbReference type="PANTHER" id="PTHR43206:SF1">
    <property type="entry name" value="4-AMINOBUTYRATE AMINOTRANSFERASE, MITOCHONDRIAL"/>
    <property type="match status" value="1"/>
</dbReference>
<keyword evidence="4 8" id="KW-0808">Transferase</keyword>
<dbReference type="EMBL" id="KB454526">
    <property type="protein sequence ID" value="EME27928.1"/>
    <property type="molecule type" value="Genomic_DNA"/>
</dbReference>